<dbReference type="SUPFAM" id="SSF81321">
    <property type="entry name" value="Family A G protein-coupled receptor-like"/>
    <property type="match status" value="1"/>
</dbReference>
<dbReference type="OrthoDB" id="2101615at2759"/>
<feature type="transmembrane region" description="Helical" evidence="9">
    <location>
        <begin position="183"/>
        <end position="206"/>
    </location>
</feature>
<dbReference type="STRING" id="6526.A0A2C9LLU1"/>
<dbReference type="GO" id="GO:0016020">
    <property type="term" value="C:membrane"/>
    <property type="evidence" value="ECO:0007669"/>
    <property type="project" value="UniProtKB-SubCell"/>
</dbReference>
<evidence type="ECO:0000256" key="9">
    <source>
        <dbReference type="SAM" id="Phobius"/>
    </source>
</evidence>
<feature type="domain" description="G-protein coupled receptors family 1 profile" evidence="10">
    <location>
        <begin position="40"/>
        <end position="298"/>
    </location>
</feature>
<feature type="transmembrane region" description="Helical" evidence="9">
    <location>
        <begin position="281"/>
        <end position="301"/>
    </location>
</feature>
<dbReference type="Pfam" id="PF00001">
    <property type="entry name" value="7tm_1"/>
    <property type="match status" value="1"/>
</dbReference>
<dbReference type="KEGG" id="bgt:106080108"/>
<evidence type="ECO:0000256" key="7">
    <source>
        <dbReference type="ARBA" id="ARBA00023224"/>
    </source>
</evidence>
<evidence type="ECO:0000256" key="8">
    <source>
        <dbReference type="SAM" id="MobiDB-lite"/>
    </source>
</evidence>
<keyword evidence="4" id="KW-0297">G-protein coupled receptor</keyword>
<evidence type="ECO:0000313" key="11">
    <source>
        <dbReference type="EnsemblMetazoa" id="BGLB032600-PA"/>
    </source>
</evidence>
<dbReference type="RefSeq" id="XP_013096913.2">
    <property type="nucleotide sequence ID" value="XM_013241459.2"/>
</dbReference>
<keyword evidence="5 9" id="KW-0472">Membrane</keyword>
<dbReference type="PROSITE" id="PS50262">
    <property type="entry name" value="G_PROTEIN_RECEP_F1_2"/>
    <property type="match status" value="1"/>
</dbReference>
<evidence type="ECO:0000256" key="1">
    <source>
        <dbReference type="ARBA" id="ARBA00004141"/>
    </source>
</evidence>
<evidence type="ECO:0000256" key="5">
    <source>
        <dbReference type="ARBA" id="ARBA00023136"/>
    </source>
</evidence>
<feature type="region of interest" description="Disordered" evidence="8">
    <location>
        <begin position="210"/>
        <end position="230"/>
    </location>
</feature>
<name>A0A2C9LLU1_BIOGL</name>
<protein>
    <recommendedName>
        <fullName evidence="10">G-protein coupled receptors family 1 profile domain-containing protein</fullName>
    </recommendedName>
</protein>
<feature type="compositionally biased region" description="Polar residues" evidence="8">
    <location>
        <begin position="217"/>
        <end position="230"/>
    </location>
</feature>
<evidence type="ECO:0000256" key="6">
    <source>
        <dbReference type="ARBA" id="ARBA00023170"/>
    </source>
</evidence>
<evidence type="ECO:0000259" key="10">
    <source>
        <dbReference type="PROSITE" id="PS50262"/>
    </source>
</evidence>
<keyword evidence="3 9" id="KW-1133">Transmembrane helix</keyword>
<organism evidence="11 12">
    <name type="scientific">Biomphalaria glabrata</name>
    <name type="common">Bloodfluke planorb</name>
    <name type="synonym">Freshwater snail</name>
    <dbReference type="NCBI Taxonomy" id="6526"/>
    <lineage>
        <taxon>Eukaryota</taxon>
        <taxon>Metazoa</taxon>
        <taxon>Spiralia</taxon>
        <taxon>Lophotrochozoa</taxon>
        <taxon>Mollusca</taxon>
        <taxon>Gastropoda</taxon>
        <taxon>Heterobranchia</taxon>
        <taxon>Euthyneura</taxon>
        <taxon>Panpulmonata</taxon>
        <taxon>Hygrophila</taxon>
        <taxon>Lymnaeoidea</taxon>
        <taxon>Planorbidae</taxon>
        <taxon>Biomphalaria</taxon>
    </lineage>
</organism>
<dbReference type="InterPro" id="IPR050125">
    <property type="entry name" value="GPCR_opsins"/>
</dbReference>
<keyword evidence="7" id="KW-0807">Transducer</keyword>
<accession>A0A2C9LLU1</accession>
<evidence type="ECO:0000256" key="4">
    <source>
        <dbReference type="ARBA" id="ARBA00023040"/>
    </source>
</evidence>
<evidence type="ECO:0000313" key="12">
    <source>
        <dbReference type="Proteomes" id="UP000076420"/>
    </source>
</evidence>
<keyword evidence="2 9" id="KW-0812">Transmembrane</keyword>
<dbReference type="EnsemblMetazoa" id="BGLB032600-RA">
    <property type="protein sequence ID" value="BGLB032600-PA"/>
    <property type="gene ID" value="BGLB032600"/>
</dbReference>
<dbReference type="Proteomes" id="UP000076420">
    <property type="component" value="Unassembled WGS sequence"/>
</dbReference>
<feature type="transmembrane region" description="Helical" evidence="9">
    <location>
        <begin position="140"/>
        <end position="163"/>
    </location>
</feature>
<keyword evidence="6" id="KW-0675">Receptor</keyword>
<comment type="subcellular location">
    <subcellularLocation>
        <location evidence="1">Membrane</location>
        <topology evidence="1">Multi-pass membrane protein</topology>
    </subcellularLocation>
</comment>
<dbReference type="PRINTS" id="PR00237">
    <property type="entry name" value="GPCRRHODOPSN"/>
</dbReference>
<dbReference type="VEuPathDB" id="VectorBase:BGLB032600"/>
<dbReference type="GO" id="GO:0004930">
    <property type="term" value="F:G protein-coupled receptor activity"/>
    <property type="evidence" value="ECO:0007669"/>
    <property type="project" value="UniProtKB-KW"/>
</dbReference>
<dbReference type="InterPro" id="IPR000276">
    <property type="entry name" value="GPCR_Rhodpsn"/>
</dbReference>
<dbReference type="Gene3D" id="1.20.1070.10">
    <property type="entry name" value="Rhodopsin 7-helix transmembrane proteins"/>
    <property type="match status" value="1"/>
</dbReference>
<evidence type="ECO:0000256" key="3">
    <source>
        <dbReference type="ARBA" id="ARBA00022989"/>
    </source>
</evidence>
<feature type="transmembrane region" description="Helical" evidence="9">
    <location>
        <begin position="61"/>
        <end position="79"/>
    </location>
</feature>
<reference evidence="11" key="1">
    <citation type="submission" date="2020-05" db="UniProtKB">
        <authorList>
            <consortium name="EnsemblMetazoa"/>
        </authorList>
    </citation>
    <scope>IDENTIFICATION</scope>
    <source>
        <strain evidence="11">BB02</strain>
    </source>
</reference>
<sequence>MADGSTELGEEMTSHYGFNRFESATVGSLYMLFCVVGVTTNLLTALTFYKDTKLLKTSKPWIHVCLALSNVLVVAPSPFPASSSFSGRWLYGSSLCQFYAFEGMFVGIAAIGAVIALCIERYMVASKPNMKENPGWFYTWSILLVVGNAFFWAVMPLLGWSRYTIEHSGTSCAIDWKNPDESYISYMVSLEIFSFLLPVSLAVYCLRPTAGQPPEPSTSGDSTSETSKMSDQTMAPFNENQLKSICYIFLGLVIVGWGPFAFLCTSTMFGGAQGLSMLAASLPPLACKCMVSAYPLVYAVASPRFRHSFTSVIGIFDQKQD</sequence>
<proteinExistence type="predicted"/>
<dbReference type="PANTHER" id="PTHR24240">
    <property type="entry name" value="OPSIN"/>
    <property type="match status" value="1"/>
</dbReference>
<dbReference type="InterPro" id="IPR017452">
    <property type="entry name" value="GPCR_Rhodpsn_7TM"/>
</dbReference>
<feature type="transmembrane region" description="Helical" evidence="9">
    <location>
        <begin position="99"/>
        <end position="119"/>
    </location>
</feature>
<gene>
    <name evidence="11" type="primary">106080108</name>
</gene>
<feature type="transmembrane region" description="Helical" evidence="9">
    <location>
        <begin position="245"/>
        <end position="269"/>
    </location>
</feature>
<dbReference type="AlphaFoldDB" id="A0A2C9LLU1"/>
<dbReference type="VEuPathDB" id="VectorBase:BGLAX_037092"/>
<evidence type="ECO:0000256" key="2">
    <source>
        <dbReference type="ARBA" id="ARBA00022692"/>
    </source>
</evidence>
<feature type="transmembrane region" description="Helical" evidence="9">
    <location>
        <begin position="29"/>
        <end position="49"/>
    </location>
</feature>